<feature type="region of interest" description="Disordered" evidence="1">
    <location>
        <begin position="1"/>
        <end position="20"/>
    </location>
</feature>
<dbReference type="EMBL" id="CAFBNJ010000013">
    <property type="protein sequence ID" value="CAB4944317.1"/>
    <property type="molecule type" value="Genomic_DNA"/>
</dbReference>
<sequence length="267" mass="28739">MGWHPHHGQTSAVTANHPSDPSTYGRSFVDVYDAWYANSFETDAAVETLARLAGAGPILELGVGTGRLALPLARTGVRVLGLDASQEMLDKLAMIDPTESVVPVLGDMANIEHSLRAADLNDRFSLVFCAFNTLLNLESFAALAQCFQGSREQLLSGGRVVVEAFVPIDESLIPDQSLSPAHVKSDAAVFIETTYDRSNSRLHGRHIEVQPGVVKARPWSVLICGPDQIDAAAQAAGLVLVERQSDWFGTPFSEESTAHVSIYAPTE</sequence>
<dbReference type="InterPro" id="IPR041698">
    <property type="entry name" value="Methyltransf_25"/>
</dbReference>
<evidence type="ECO:0000256" key="1">
    <source>
        <dbReference type="SAM" id="MobiDB-lite"/>
    </source>
</evidence>
<protein>
    <submittedName>
        <fullName evidence="4">Unannotated protein</fullName>
    </submittedName>
</protein>
<dbReference type="SUPFAM" id="SSF53335">
    <property type="entry name" value="S-adenosyl-L-methionine-dependent methyltransferases"/>
    <property type="match status" value="1"/>
</dbReference>
<feature type="compositionally biased region" description="Polar residues" evidence="1">
    <location>
        <begin position="8"/>
        <end position="20"/>
    </location>
</feature>
<feature type="domain" description="Methyltransferase" evidence="2">
    <location>
        <begin position="58"/>
        <end position="146"/>
    </location>
</feature>
<organism evidence="4">
    <name type="scientific">freshwater metagenome</name>
    <dbReference type="NCBI Taxonomy" id="449393"/>
    <lineage>
        <taxon>unclassified sequences</taxon>
        <taxon>metagenomes</taxon>
        <taxon>ecological metagenomes</taxon>
    </lineage>
</organism>
<proteinExistence type="predicted"/>
<name>A0A6J6J4G4_9ZZZZ</name>
<dbReference type="AlphaFoldDB" id="A0A6J6J4G4"/>
<gene>
    <name evidence="3" type="ORF">UFOPK1827_01296</name>
    <name evidence="4" type="ORF">UFOPK2000_00759</name>
    <name evidence="5" type="ORF">UFOPK3785_00409</name>
</gene>
<evidence type="ECO:0000259" key="2">
    <source>
        <dbReference type="Pfam" id="PF13649"/>
    </source>
</evidence>
<reference evidence="4" key="1">
    <citation type="submission" date="2020-05" db="EMBL/GenBank/DDBJ databases">
        <authorList>
            <person name="Chiriac C."/>
            <person name="Salcher M."/>
            <person name="Ghai R."/>
            <person name="Kavagutti S V."/>
        </authorList>
    </citation>
    <scope>NUCLEOTIDE SEQUENCE</scope>
</reference>
<dbReference type="InterPro" id="IPR029063">
    <property type="entry name" value="SAM-dependent_MTases_sf"/>
</dbReference>
<evidence type="ECO:0000313" key="3">
    <source>
        <dbReference type="EMBL" id="CAB4611371.1"/>
    </source>
</evidence>
<dbReference type="CDD" id="cd02440">
    <property type="entry name" value="AdoMet_MTases"/>
    <property type="match status" value="1"/>
</dbReference>
<dbReference type="Gene3D" id="3.40.50.150">
    <property type="entry name" value="Vaccinia Virus protein VP39"/>
    <property type="match status" value="1"/>
</dbReference>
<evidence type="ECO:0000313" key="5">
    <source>
        <dbReference type="EMBL" id="CAB4944317.1"/>
    </source>
</evidence>
<dbReference type="Pfam" id="PF13649">
    <property type="entry name" value="Methyltransf_25"/>
    <property type="match status" value="1"/>
</dbReference>
<dbReference type="EMBL" id="CAEZUO010000065">
    <property type="protein sequence ID" value="CAB4611371.1"/>
    <property type="molecule type" value="Genomic_DNA"/>
</dbReference>
<accession>A0A6J6J4G4</accession>
<evidence type="ECO:0000313" key="4">
    <source>
        <dbReference type="EMBL" id="CAB4631668.1"/>
    </source>
</evidence>
<dbReference type="EMBL" id="CAEZVK010000069">
    <property type="protein sequence ID" value="CAB4631668.1"/>
    <property type="molecule type" value="Genomic_DNA"/>
</dbReference>